<evidence type="ECO:0000256" key="5">
    <source>
        <dbReference type="ARBA" id="ARBA00023242"/>
    </source>
</evidence>
<dbReference type="Proteomes" id="UP001415857">
    <property type="component" value="Unassembled WGS sequence"/>
</dbReference>
<evidence type="ECO:0000256" key="6">
    <source>
        <dbReference type="SAM" id="MobiDB-lite"/>
    </source>
</evidence>
<evidence type="ECO:0000256" key="3">
    <source>
        <dbReference type="ARBA" id="ARBA00023125"/>
    </source>
</evidence>
<dbReference type="SUPFAM" id="SSF54171">
    <property type="entry name" value="DNA-binding domain"/>
    <property type="match status" value="2"/>
</dbReference>
<evidence type="ECO:0000256" key="2">
    <source>
        <dbReference type="ARBA" id="ARBA00023015"/>
    </source>
</evidence>
<feature type="compositionally biased region" description="Basic residues" evidence="6">
    <location>
        <begin position="57"/>
        <end position="73"/>
    </location>
</feature>
<proteinExistence type="predicted"/>
<keyword evidence="3" id="KW-0238">DNA-binding</keyword>
<protein>
    <recommendedName>
        <fullName evidence="7">MBD domain-containing protein</fullName>
    </recommendedName>
</protein>
<dbReference type="AlphaFoldDB" id="A0AAP0SEC7"/>
<keyword evidence="5" id="KW-0539">Nucleus</keyword>
<dbReference type="PANTHER" id="PTHR34067">
    <property type="entry name" value="OS04G0193200 PROTEIN"/>
    <property type="match status" value="1"/>
</dbReference>
<reference evidence="8 9" key="1">
    <citation type="journal article" date="2024" name="Plant J.">
        <title>Genome sequences and population genomics reveal climatic adaptation and genomic divergence between two closely related sweetgum species.</title>
        <authorList>
            <person name="Xu W.Q."/>
            <person name="Ren C.Q."/>
            <person name="Zhang X.Y."/>
            <person name="Comes H.P."/>
            <person name="Liu X.H."/>
            <person name="Li Y.G."/>
            <person name="Kettle C.J."/>
            <person name="Jalonen R."/>
            <person name="Gaisberger H."/>
            <person name="Ma Y.Z."/>
            <person name="Qiu Y.X."/>
        </authorList>
    </citation>
    <scope>NUCLEOTIDE SEQUENCE [LARGE SCALE GENOMIC DNA]</scope>
    <source>
        <strain evidence="8">Hangzhou</strain>
    </source>
</reference>
<sequence length="576" mass="63443">MSEQKSEEWLPPGWTVELKVRKNGKKDKCYIAPSRGLKFNSKAEVSRYLKDVQINHTKSKQKKKGSHKRKRSASKCIVEKVEAEGLPPGWIKEIRVKKKARTIRRDPYYIDPVSGYVFRSMKDVLRYLETGDLGRLAMKPKDRGSSDVELDDVKVSSPAVTEEQKLTSCETKGQIITGQRLNLNKIVNDEKTLNSTSTGECMLLSQNTSDQSGEGTDLNILNLPEPKDSEQIGAKSDFSRTDSTLAPAVRTLQENKLTENGVVTGGNRKTQLGLRKSRERKEPKVPRRSSKRLAGLEVDPTPELKTRNQARRIAARQSGKAEASTAESSAFGSGAQKFDQLEAAQEVKCTSYTSRTTEVLVSNNSEIPSADLGTLEDSGEKVETENKAAQEVKCTSYTSRTTEVLVSNNSEIPSADLGTLEDSGEKVETENKVDEKQGCPLVVPPGNPPIPQEHAEKVETENKADVKPGSAVVLPFGESWPDPCIEFAVKTLTGAIPVGGDLDIQDYFHQLGSSTQVDTDLKSPNVGSDNLFQTDLLCQQFDREQKDLVEHTLPQTGDVSFQNSGKIGLHQHGEEK</sequence>
<accession>A0AAP0SEC7</accession>
<organism evidence="8 9">
    <name type="scientific">Liquidambar formosana</name>
    <name type="common">Formosan gum</name>
    <dbReference type="NCBI Taxonomy" id="63359"/>
    <lineage>
        <taxon>Eukaryota</taxon>
        <taxon>Viridiplantae</taxon>
        <taxon>Streptophyta</taxon>
        <taxon>Embryophyta</taxon>
        <taxon>Tracheophyta</taxon>
        <taxon>Spermatophyta</taxon>
        <taxon>Magnoliopsida</taxon>
        <taxon>eudicotyledons</taxon>
        <taxon>Gunneridae</taxon>
        <taxon>Pentapetalae</taxon>
        <taxon>Saxifragales</taxon>
        <taxon>Altingiaceae</taxon>
        <taxon>Liquidambar</taxon>
    </lineage>
</organism>
<feature type="region of interest" description="Disordered" evidence="6">
    <location>
        <begin position="52"/>
        <end position="74"/>
    </location>
</feature>
<dbReference type="GO" id="GO:0003677">
    <property type="term" value="F:DNA binding"/>
    <property type="evidence" value="ECO:0007669"/>
    <property type="project" value="UniProtKB-KW"/>
</dbReference>
<evidence type="ECO:0000256" key="4">
    <source>
        <dbReference type="ARBA" id="ARBA00023163"/>
    </source>
</evidence>
<dbReference type="InterPro" id="IPR016177">
    <property type="entry name" value="DNA-bd_dom_sf"/>
</dbReference>
<evidence type="ECO:0000313" key="8">
    <source>
        <dbReference type="EMBL" id="KAK9293326.1"/>
    </source>
</evidence>
<keyword evidence="9" id="KW-1185">Reference proteome</keyword>
<comment type="caution">
    <text evidence="8">The sequence shown here is derived from an EMBL/GenBank/DDBJ whole genome shotgun (WGS) entry which is preliminary data.</text>
</comment>
<dbReference type="EMBL" id="JBBPBK010000001">
    <property type="protein sequence ID" value="KAK9293326.1"/>
    <property type="molecule type" value="Genomic_DNA"/>
</dbReference>
<keyword evidence="2" id="KW-0805">Transcription regulation</keyword>
<feature type="region of interest" description="Disordered" evidence="6">
    <location>
        <begin position="256"/>
        <end position="332"/>
    </location>
</feature>
<evidence type="ECO:0000259" key="7">
    <source>
        <dbReference type="PROSITE" id="PS50982"/>
    </source>
</evidence>
<dbReference type="InterPro" id="IPR038945">
    <property type="entry name" value="MBD13-like"/>
</dbReference>
<feature type="domain" description="MBD" evidence="7">
    <location>
        <begin position="76"/>
        <end position="148"/>
    </location>
</feature>
<evidence type="ECO:0000313" key="9">
    <source>
        <dbReference type="Proteomes" id="UP001415857"/>
    </source>
</evidence>
<comment type="subcellular location">
    <subcellularLocation>
        <location evidence="1">Nucleus</location>
    </subcellularLocation>
</comment>
<keyword evidence="4" id="KW-0804">Transcription</keyword>
<dbReference type="Pfam" id="PF01429">
    <property type="entry name" value="MBD"/>
    <property type="match status" value="2"/>
</dbReference>
<evidence type="ECO:0000256" key="1">
    <source>
        <dbReference type="ARBA" id="ARBA00004123"/>
    </source>
</evidence>
<dbReference type="SMART" id="SM00391">
    <property type="entry name" value="MBD"/>
    <property type="match status" value="2"/>
</dbReference>
<feature type="region of interest" description="Disordered" evidence="6">
    <location>
        <begin position="430"/>
        <end position="450"/>
    </location>
</feature>
<feature type="region of interest" description="Disordered" evidence="6">
    <location>
        <begin position="553"/>
        <end position="576"/>
    </location>
</feature>
<dbReference type="PROSITE" id="PS50982">
    <property type="entry name" value="MBD"/>
    <property type="match status" value="2"/>
</dbReference>
<feature type="domain" description="MBD" evidence="7">
    <location>
        <begin position="1"/>
        <end position="69"/>
    </location>
</feature>
<dbReference type="Gene3D" id="3.30.890.10">
    <property type="entry name" value="Methyl-cpg-binding Protein 2, Chain A"/>
    <property type="match status" value="2"/>
</dbReference>
<name>A0AAP0SEC7_LIQFO</name>
<dbReference type="CDD" id="cd00122">
    <property type="entry name" value="MBD"/>
    <property type="match status" value="1"/>
</dbReference>
<gene>
    <name evidence="8" type="ORF">L1049_021318</name>
</gene>
<dbReference type="InterPro" id="IPR001739">
    <property type="entry name" value="Methyl_CpG_DNA-bd"/>
</dbReference>
<dbReference type="PANTHER" id="PTHR34067:SF24">
    <property type="entry name" value="METHYL-CPG-BINDING DOMAIN-CONTAINING PROTEIN 13"/>
    <property type="match status" value="1"/>
</dbReference>
<feature type="compositionally biased region" description="Polar residues" evidence="6">
    <location>
        <begin position="553"/>
        <end position="565"/>
    </location>
</feature>
<dbReference type="GO" id="GO:0005634">
    <property type="term" value="C:nucleus"/>
    <property type="evidence" value="ECO:0007669"/>
    <property type="project" value="UniProtKB-SubCell"/>
</dbReference>